<gene>
    <name evidence="2" type="ORF">AVL62_02800</name>
</gene>
<accession>A0A0W8I619</accession>
<dbReference type="AlphaFoldDB" id="A0A0W8I619"/>
<dbReference type="InterPro" id="IPR024078">
    <property type="entry name" value="LmbE-like_dom_sf"/>
</dbReference>
<keyword evidence="1" id="KW-0862">Zinc</keyword>
<dbReference type="Pfam" id="PF02585">
    <property type="entry name" value="PIG-L"/>
    <property type="match status" value="1"/>
</dbReference>
<protein>
    <submittedName>
        <fullName evidence="2">GlcNAc-PI de-N-acetylase</fullName>
    </submittedName>
</protein>
<dbReference type="GO" id="GO:0016811">
    <property type="term" value="F:hydrolase activity, acting on carbon-nitrogen (but not peptide) bonds, in linear amides"/>
    <property type="evidence" value="ECO:0007669"/>
    <property type="project" value="TreeGrafter"/>
</dbReference>
<dbReference type="SUPFAM" id="SSF102588">
    <property type="entry name" value="LmbE-like"/>
    <property type="match status" value="1"/>
</dbReference>
<comment type="caution">
    <text evidence="2">The sequence shown here is derived from an EMBL/GenBank/DDBJ whole genome shotgun (WGS) entry which is preliminary data.</text>
</comment>
<dbReference type="Gene3D" id="3.40.50.10320">
    <property type="entry name" value="LmbE-like"/>
    <property type="match status" value="1"/>
</dbReference>
<dbReference type="GO" id="GO:0016137">
    <property type="term" value="P:glycoside metabolic process"/>
    <property type="evidence" value="ECO:0007669"/>
    <property type="project" value="UniProtKB-ARBA"/>
</dbReference>
<keyword evidence="3" id="KW-1185">Reference proteome</keyword>
<dbReference type="RefSeq" id="WP_058891719.1">
    <property type="nucleotide sequence ID" value="NZ_LQBL01000028.1"/>
</dbReference>
<reference evidence="2 3" key="1">
    <citation type="submission" date="2015-12" db="EMBL/GenBank/DDBJ databases">
        <title>Serinicoccus chungangenesis strain CD08_5 genome sequencing and assembly.</title>
        <authorList>
            <person name="Chander A.M."/>
            <person name="Kaur G."/>
            <person name="Nair G.R."/>
            <person name="Dhawan D.K."/>
            <person name="Kochhar R.K."/>
            <person name="Mayilraj S."/>
            <person name="Bhadada S.K."/>
        </authorList>
    </citation>
    <scope>NUCLEOTIDE SEQUENCE [LARGE SCALE GENOMIC DNA]</scope>
    <source>
        <strain evidence="2 3">CD08_5</strain>
    </source>
</reference>
<evidence type="ECO:0000313" key="3">
    <source>
        <dbReference type="Proteomes" id="UP000054837"/>
    </source>
</evidence>
<dbReference type="PANTHER" id="PTHR12993:SF28">
    <property type="entry name" value="LMBE FAMILY PROTEIN"/>
    <property type="match status" value="1"/>
</dbReference>
<evidence type="ECO:0000313" key="2">
    <source>
        <dbReference type="EMBL" id="KUG53712.1"/>
    </source>
</evidence>
<dbReference type="EMBL" id="LQBL01000028">
    <property type="protein sequence ID" value="KUG53712.1"/>
    <property type="molecule type" value="Genomic_DNA"/>
</dbReference>
<name>A0A0W8I619_9MICO</name>
<dbReference type="PANTHER" id="PTHR12993">
    <property type="entry name" value="N-ACETYLGLUCOSAMINYL-PHOSPHATIDYLINOSITOL DE-N-ACETYLASE-RELATED"/>
    <property type="match status" value="1"/>
</dbReference>
<evidence type="ECO:0000256" key="1">
    <source>
        <dbReference type="ARBA" id="ARBA00022833"/>
    </source>
</evidence>
<organism evidence="2 3">
    <name type="scientific">Serinicoccus chungangensis</name>
    <dbReference type="NCBI Taxonomy" id="767452"/>
    <lineage>
        <taxon>Bacteria</taxon>
        <taxon>Bacillati</taxon>
        <taxon>Actinomycetota</taxon>
        <taxon>Actinomycetes</taxon>
        <taxon>Micrococcales</taxon>
        <taxon>Ornithinimicrobiaceae</taxon>
        <taxon>Serinicoccus</taxon>
    </lineage>
</organism>
<dbReference type="OrthoDB" id="3514174at2"/>
<proteinExistence type="predicted"/>
<sequence length="244" mass="26749">MSLATFPHDWQRALCIVAHPDDLEYGTAAAVARWTEEGKEVTYLLVTRGEAGIATMARAEAGPLREQEERDGAREVGVDEVLFLEGFSDGVVEADLRLRRELARVVRDVRPEVVTTITHAETFPNGGLNQADHRAVGLSVIDAVAAAGNRWIFPELVTEGHEPWDGVRWIASSAGHTPTHEVDVTGTFERGVASLEAHREYLSALGDDYPSPRELLGSILGDPDSAGEDGVPTRYRWAAQVWER</sequence>
<dbReference type="STRING" id="767452.AVL62_02800"/>
<dbReference type="InterPro" id="IPR003737">
    <property type="entry name" value="GlcNAc_PI_deacetylase-related"/>
</dbReference>
<dbReference type="Proteomes" id="UP000054837">
    <property type="component" value="Unassembled WGS sequence"/>
</dbReference>